<dbReference type="Proteomes" id="UP001500936">
    <property type="component" value="Unassembled WGS sequence"/>
</dbReference>
<evidence type="ECO:0000313" key="2">
    <source>
        <dbReference type="EMBL" id="GAA4395410.1"/>
    </source>
</evidence>
<evidence type="ECO:0000259" key="1">
    <source>
        <dbReference type="SMART" id="SM00327"/>
    </source>
</evidence>
<dbReference type="SUPFAM" id="SSF53300">
    <property type="entry name" value="vWA-like"/>
    <property type="match status" value="1"/>
</dbReference>
<keyword evidence="3" id="KW-1185">Reference proteome</keyword>
<dbReference type="PANTHER" id="PTHR39338">
    <property type="entry name" value="BLL5662 PROTEIN-RELATED"/>
    <property type="match status" value="1"/>
</dbReference>
<dbReference type="PANTHER" id="PTHR39338:SF6">
    <property type="entry name" value="BLL5662 PROTEIN"/>
    <property type="match status" value="1"/>
</dbReference>
<dbReference type="RefSeq" id="WP_345263083.1">
    <property type="nucleotide sequence ID" value="NZ_BAABHB010000001.1"/>
</dbReference>
<dbReference type="EMBL" id="BAABHB010000001">
    <property type="protein sequence ID" value="GAA4395410.1"/>
    <property type="molecule type" value="Genomic_DNA"/>
</dbReference>
<dbReference type="InterPro" id="IPR002035">
    <property type="entry name" value="VWF_A"/>
</dbReference>
<dbReference type="CDD" id="cd00198">
    <property type="entry name" value="vWFA"/>
    <property type="match status" value="1"/>
</dbReference>
<reference evidence="3" key="1">
    <citation type="journal article" date="2019" name="Int. J. Syst. Evol. Microbiol.">
        <title>The Global Catalogue of Microorganisms (GCM) 10K type strain sequencing project: providing services to taxonomists for standard genome sequencing and annotation.</title>
        <authorList>
            <consortium name="The Broad Institute Genomics Platform"/>
            <consortium name="The Broad Institute Genome Sequencing Center for Infectious Disease"/>
            <person name="Wu L."/>
            <person name="Ma J."/>
        </authorList>
    </citation>
    <scope>NUCLEOTIDE SEQUENCE [LARGE SCALE GENOMIC DNA]</scope>
    <source>
        <strain evidence="3">JCM 17925</strain>
    </source>
</reference>
<dbReference type="InterPro" id="IPR011195">
    <property type="entry name" value="UCP010256"/>
</dbReference>
<dbReference type="InterPro" id="IPR036465">
    <property type="entry name" value="vWFA_dom_sf"/>
</dbReference>
<gene>
    <name evidence="2" type="ORF">GCM10023187_02250</name>
</gene>
<evidence type="ECO:0000313" key="3">
    <source>
        <dbReference type="Proteomes" id="UP001500936"/>
    </source>
</evidence>
<protein>
    <submittedName>
        <fullName evidence="2">VWA domain-containing protein</fullName>
    </submittedName>
</protein>
<dbReference type="PIRSF" id="PIRSF010256">
    <property type="entry name" value="CoxE_vWa"/>
    <property type="match status" value="1"/>
</dbReference>
<feature type="domain" description="VWFA" evidence="1">
    <location>
        <begin position="202"/>
        <end position="368"/>
    </location>
</feature>
<dbReference type="Gene3D" id="3.40.50.410">
    <property type="entry name" value="von Willebrand factor, type A domain"/>
    <property type="match status" value="1"/>
</dbReference>
<dbReference type="SMART" id="SM00327">
    <property type="entry name" value="VWA"/>
    <property type="match status" value="1"/>
</dbReference>
<proteinExistence type="predicted"/>
<sequence length="373" mass="42886">MISRQTSLSRNIVQFCRYLRQKGFSLSVDDETTALNALQFIDYHSNEVFRQALKAVLCRSRSQLDQFDALFTDYWKELEKAVDAKEKKQPKQTLKPGVNQDSFKALKSWLTGNKNEEIEQTASYSTHENLAQQDFSAVPADDLDEIMKSIRALSRRLAAQSNRRYEKSAKEDQPDLRRTLRKNMRNGGELMHLIFRKPKRNRTKLVVLCDVSQSMDLYSAFLLQFMYSFQQVFRRIETFAFSTSLQSITSLLKQNDFSNAMKVISAQNQSWSGGTRIGESLHQFVTDYAARLLDKRTIVIILSDGWDTGDITLLRQSMEVIHAKARKVIWLNPLAGYTAYRPAVAGMQTALPYIDVFAPVHNVDSLRKLGKWL</sequence>
<organism evidence="2 3">
    <name type="scientific">Nibrella viscosa</name>
    <dbReference type="NCBI Taxonomy" id="1084524"/>
    <lineage>
        <taxon>Bacteria</taxon>
        <taxon>Pseudomonadati</taxon>
        <taxon>Bacteroidota</taxon>
        <taxon>Cytophagia</taxon>
        <taxon>Cytophagales</taxon>
        <taxon>Spirosomataceae</taxon>
        <taxon>Nibrella</taxon>
    </lineage>
</organism>
<dbReference type="Pfam" id="PF05762">
    <property type="entry name" value="VWA_CoxE"/>
    <property type="match status" value="1"/>
</dbReference>
<accession>A0ABP8JSM0</accession>
<dbReference type="InterPro" id="IPR008912">
    <property type="entry name" value="Uncharacterised_CoxE"/>
</dbReference>
<name>A0ABP8JSM0_9BACT</name>
<comment type="caution">
    <text evidence="2">The sequence shown here is derived from an EMBL/GenBank/DDBJ whole genome shotgun (WGS) entry which is preliminary data.</text>
</comment>